<accession>A0AAN7RAS7</accession>
<keyword evidence="3" id="KW-1185">Reference proteome</keyword>
<dbReference type="Proteomes" id="UP001346149">
    <property type="component" value="Unassembled WGS sequence"/>
</dbReference>
<sequence length="135" mass="15068">MRNLSSSMIHGPVKVVPILNGRLHQLEPTKGNFITGGKMRVIKTEERPQRSIQAKPPLGKDVAGGSRSGRRSQAEISSPRNRWIAHAGSGEQLKGNYGQKEILRRALMSPARRRFSLRWLNFRPTPSRLSSMSTA</sequence>
<proteinExistence type="predicted"/>
<comment type="caution">
    <text evidence="2">The sequence shown here is derived from an EMBL/GenBank/DDBJ whole genome shotgun (WGS) entry which is preliminary data.</text>
</comment>
<evidence type="ECO:0000313" key="3">
    <source>
        <dbReference type="Proteomes" id="UP001346149"/>
    </source>
</evidence>
<dbReference type="EMBL" id="JAXQNO010000007">
    <property type="protein sequence ID" value="KAK4794600.1"/>
    <property type="molecule type" value="Genomic_DNA"/>
</dbReference>
<organism evidence="2 3">
    <name type="scientific">Trapa natans</name>
    <name type="common">Water chestnut</name>
    <dbReference type="NCBI Taxonomy" id="22666"/>
    <lineage>
        <taxon>Eukaryota</taxon>
        <taxon>Viridiplantae</taxon>
        <taxon>Streptophyta</taxon>
        <taxon>Embryophyta</taxon>
        <taxon>Tracheophyta</taxon>
        <taxon>Spermatophyta</taxon>
        <taxon>Magnoliopsida</taxon>
        <taxon>eudicotyledons</taxon>
        <taxon>Gunneridae</taxon>
        <taxon>Pentapetalae</taxon>
        <taxon>rosids</taxon>
        <taxon>malvids</taxon>
        <taxon>Myrtales</taxon>
        <taxon>Lythraceae</taxon>
        <taxon>Trapa</taxon>
    </lineage>
</organism>
<gene>
    <name evidence="2" type="ORF">SAY86_012594</name>
</gene>
<reference evidence="2 3" key="1">
    <citation type="journal article" date="2023" name="Hortic Res">
        <title>Pangenome of water caltrop reveals structural variations and asymmetric subgenome divergence after allopolyploidization.</title>
        <authorList>
            <person name="Zhang X."/>
            <person name="Chen Y."/>
            <person name="Wang L."/>
            <person name="Yuan Y."/>
            <person name="Fang M."/>
            <person name="Shi L."/>
            <person name="Lu R."/>
            <person name="Comes H.P."/>
            <person name="Ma Y."/>
            <person name="Chen Y."/>
            <person name="Huang G."/>
            <person name="Zhou Y."/>
            <person name="Zheng Z."/>
            <person name="Qiu Y."/>
        </authorList>
    </citation>
    <scope>NUCLEOTIDE SEQUENCE [LARGE SCALE GENOMIC DNA]</scope>
    <source>
        <strain evidence="2">F231</strain>
    </source>
</reference>
<protein>
    <submittedName>
        <fullName evidence="2">Uncharacterized protein</fullName>
    </submittedName>
</protein>
<dbReference type="AlphaFoldDB" id="A0AAN7RAS7"/>
<evidence type="ECO:0000313" key="2">
    <source>
        <dbReference type="EMBL" id="KAK4794600.1"/>
    </source>
</evidence>
<evidence type="ECO:0000256" key="1">
    <source>
        <dbReference type="SAM" id="MobiDB-lite"/>
    </source>
</evidence>
<feature type="region of interest" description="Disordered" evidence="1">
    <location>
        <begin position="45"/>
        <end position="90"/>
    </location>
</feature>
<name>A0AAN7RAS7_TRANT</name>